<sequence>MYQKSILFSKAVKYIEQKDYDNWYILSAKYGLLSKEQIITPYNLTLNNMKLPERKAWAEQVLWQVQEQIQKKITQIDFYAGINYRKYLIPVLEQQGIVCNIPLQGKSIGKQMKFYTQNTK</sequence>
<dbReference type="Proteomes" id="UP000294937">
    <property type="component" value="Unassembled WGS sequence"/>
</dbReference>
<comment type="caution">
    <text evidence="2">The sequence shown here is derived from an EMBL/GenBank/DDBJ whole genome shotgun (WGS) entry which is preliminary data.</text>
</comment>
<reference evidence="2 3" key="1">
    <citation type="submission" date="2019-03" db="EMBL/GenBank/DDBJ databases">
        <title>Genomic Encyclopedia of Type Strains, Phase IV (KMG-IV): sequencing the most valuable type-strain genomes for metagenomic binning, comparative biology and taxonomic classification.</title>
        <authorList>
            <person name="Goeker M."/>
        </authorList>
    </citation>
    <scope>NUCLEOTIDE SEQUENCE [LARGE SCALE GENOMIC DNA]</scope>
    <source>
        <strain evidence="2 3">DSM 45707</strain>
    </source>
</reference>
<evidence type="ECO:0000313" key="3">
    <source>
        <dbReference type="Proteomes" id="UP000294937"/>
    </source>
</evidence>
<feature type="domain" description="DUF6884" evidence="1">
    <location>
        <begin position="1"/>
        <end position="116"/>
    </location>
</feature>
<protein>
    <recommendedName>
        <fullName evidence="1">DUF6884 domain-containing protein</fullName>
    </recommendedName>
</protein>
<gene>
    <name evidence="2" type="ORF">EDD58_101189</name>
</gene>
<evidence type="ECO:0000259" key="1">
    <source>
        <dbReference type="Pfam" id="PF21818"/>
    </source>
</evidence>
<dbReference type="AlphaFoldDB" id="A0A4R3LBH3"/>
<keyword evidence="3" id="KW-1185">Reference proteome</keyword>
<organism evidence="2 3">
    <name type="scientific">Hazenella coriacea</name>
    <dbReference type="NCBI Taxonomy" id="1179467"/>
    <lineage>
        <taxon>Bacteria</taxon>
        <taxon>Bacillati</taxon>
        <taxon>Bacillota</taxon>
        <taxon>Bacilli</taxon>
        <taxon>Bacillales</taxon>
        <taxon>Thermoactinomycetaceae</taxon>
        <taxon>Hazenella</taxon>
    </lineage>
</organism>
<proteinExistence type="predicted"/>
<accession>A0A4R3LBH3</accession>
<dbReference type="Pfam" id="PF21818">
    <property type="entry name" value="DUF6884"/>
    <property type="match status" value="1"/>
</dbReference>
<evidence type="ECO:0000313" key="2">
    <source>
        <dbReference type="EMBL" id="TCS96555.1"/>
    </source>
</evidence>
<dbReference type="InterPro" id="IPR049251">
    <property type="entry name" value="DUF6884"/>
</dbReference>
<name>A0A4R3LBH3_9BACL</name>
<dbReference type="EMBL" id="SMAG01000001">
    <property type="protein sequence ID" value="TCS96555.1"/>
    <property type="molecule type" value="Genomic_DNA"/>
</dbReference>